<evidence type="ECO:0000256" key="1">
    <source>
        <dbReference type="ARBA" id="ARBA00006432"/>
    </source>
</evidence>
<dbReference type="InterPro" id="IPR045851">
    <property type="entry name" value="AMP-bd_C_sf"/>
</dbReference>
<evidence type="ECO:0000313" key="6">
    <source>
        <dbReference type="Proteomes" id="UP000006316"/>
    </source>
</evidence>
<dbReference type="PANTHER" id="PTHR43201:SF5">
    <property type="entry name" value="MEDIUM-CHAIN ACYL-COA LIGASE ACSF2, MITOCHONDRIAL"/>
    <property type="match status" value="1"/>
</dbReference>
<organism evidence="5 6">
    <name type="scientific">Neobacillus bataviensis LMG 21833</name>
    <dbReference type="NCBI Taxonomy" id="1117379"/>
    <lineage>
        <taxon>Bacteria</taxon>
        <taxon>Bacillati</taxon>
        <taxon>Bacillota</taxon>
        <taxon>Bacilli</taxon>
        <taxon>Bacillales</taxon>
        <taxon>Bacillaceae</taxon>
        <taxon>Neobacillus</taxon>
    </lineage>
</organism>
<gene>
    <name evidence="5" type="ORF">BABA_23610</name>
</gene>
<sequence length="516" mass="57779">MKQYFSQMVEKHAKEIPTKKAYQFMDLSVTWKEYHDDINRMTNSFIKLGLKKGDKVATVLPQSPAFMNVFMAAANMGLILVPLDPRFTSSEMANLCNRTNPKLLVSLANQESIVNTVENLLKLVDIPHVYSYQGNFPNRQAKPYETLLDSSSEEISKERHPSLDDPLIIIFTSGSTGVPKGALISHRNTFAMAEKTVQTWKFTDDDKILINLPTSHVGGTHDMLAVQLYVGMTGVLSPSFNPSETLRYISKYQITFMGGVPTMFRLIFQQCTIADYDVNSLRLVFLGGEPSSPQLIHRIKNSFPNASVVASWGMTETSGYFTFSGIEDEVNLVAQTEGKPGPENLMKVMRPDGTRADTNEVGELYVRGDSVISSYLDKEHNLDAFVDGWLKTGDLGYLDENHYLHFVGRQKEMFISGGYNVYPLEVESYLNSYPGINASCLIEVADDIWGEVGVAFIVPEDGAALNVEEIVNHCRQGLANYKIPKKFFIRTNLPKTLVGKIAKQEIRKSLETFMVP</sequence>
<dbReference type="InterPro" id="IPR025110">
    <property type="entry name" value="AMP-bd_C"/>
</dbReference>
<evidence type="ECO:0000313" key="5">
    <source>
        <dbReference type="EMBL" id="EKN64141.1"/>
    </source>
</evidence>
<reference evidence="5 6" key="1">
    <citation type="journal article" date="2012" name="Front. Microbiol.">
        <title>Redundancy and modularity in membrane-associated dissimilatory nitrate reduction in Bacillus.</title>
        <authorList>
            <person name="Heylen K."/>
            <person name="Keltjens J."/>
        </authorList>
    </citation>
    <scope>NUCLEOTIDE SEQUENCE [LARGE SCALE GENOMIC DNA]</scope>
    <source>
        <strain evidence="6">LMG 21833T</strain>
    </source>
</reference>
<feature type="domain" description="AMP-binding enzyme C-terminal" evidence="4">
    <location>
        <begin position="425"/>
        <end position="500"/>
    </location>
</feature>
<dbReference type="Gene3D" id="3.30.300.30">
    <property type="match status" value="1"/>
</dbReference>
<dbReference type="InterPro" id="IPR000873">
    <property type="entry name" value="AMP-dep_synth/lig_dom"/>
</dbReference>
<dbReference type="AlphaFoldDB" id="K6DTM4"/>
<dbReference type="GO" id="GO:0006631">
    <property type="term" value="P:fatty acid metabolic process"/>
    <property type="evidence" value="ECO:0007669"/>
    <property type="project" value="TreeGrafter"/>
</dbReference>
<dbReference type="InterPro" id="IPR042099">
    <property type="entry name" value="ANL_N_sf"/>
</dbReference>
<evidence type="ECO:0000256" key="2">
    <source>
        <dbReference type="ARBA" id="ARBA00022598"/>
    </source>
</evidence>
<keyword evidence="6" id="KW-1185">Reference proteome</keyword>
<comment type="caution">
    <text evidence="5">The sequence shown here is derived from an EMBL/GenBank/DDBJ whole genome shotgun (WGS) entry which is preliminary data.</text>
</comment>
<accession>K6DTM4</accession>
<proteinExistence type="inferred from homology"/>
<dbReference type="InterPro" id="IPR020845">
    <property type="entry name" value="AMP-binding_CS"/>
</dbReference>
<protein>
    <submittedName>
        <fullName evidence="5">AMP-dependent synthetase and ligase</fullName>
    </submittedName>
</protein>
<dbReference type="SUPFAM" id="SSF56801">
    <property type="entry name" value="Acetyl-CoA synthetase-like"/>
    <property type="match status" value="1"/>
</dbReference>
<comment type="similarity">
    <text evidence="1">Belongs to the ATP-dependent AMP-binding enzyme family.</text>
</comment>
<dbReference type="PATRIC" id="fig|1117379.3.peg.4899"/>
<dbReference type="PROSITE" id="PS00455">
    <property type="entry name" value="AMP_BINDING"/>
    <property type="match status" value="1"/>
</dbReference>
<dbReference type="EMBL" id="AJLS01000150">
    <property type="protein sequence ID" value="EKN64141.1"/>
    <property type="molecule type" value="Genomic_DNA"/>
</dbReference>
<feature type="domain" description="AMP-dependent synthetase/ligase" evidence="3">
    <location>
        <begin position="10"/>
        <end position="376"/>
    </location>
</feature>
<evidence type="ECO:0000259" key="4">
    <source>
        <dbReference type="Pfam" id="PF13193"/>
    </source>
</evidence>
<dbReference type="Pfam" id="PF13193">
    <property type="entry name" value="AMP-binding_C"/>
    <property type="match status" value="1"/>
</dbReference>
<dbReference type="STRING" id="1117379.BABA_23610"/>
<keyword evidence="2 5" id="KW-0436">Ligase</keyword>
<dbReference type="eggNOG" id="COG0318">
    <property type="taxonomic scope" value="Bacteria"/>
</dbReference>
<dbReference type="Proteomes" id="UP000006316">
    <property type="component" value="Unassembled WGS sequence"/>
</dbReference>
<dbReference type="Pfam" id="PF00501">
    <property type="entry name" value="AMP-binding"/>
    <property type="match status" value="1"/>
</dbReference>
<dbReference type="RefSeq" id="WP_007087713.1">
    <property type="nucleotide sequence ID" value="NZ_AJLS01000150.1"/>
</dbReference>
<evidence type="ECO:0000259" key="3">
    <source>
        <dbReference type="Pfam" id="PF00501"/>
    </source>
</evidence>
<name>K6DTM4_9BACI</name>
<dbReference type="GO" id="GO:0031956">
    <property type="term" value="F:medium-chain fatty acid-CoA ligase activity"/>
    <property type="evidence" value="ECO:0007669"/>
    <property type="project" value="TreeGrafter"/>
</dbReference>
<dbReference type="PANTHER" id="PTHR43201">
    <property type="entry name" value="ACYL-COA SYNTHETASE"/>
    <property type="match status" value="1"/>
</dbReference>
<dbReference type="Gene3D" id="3.40.50.12780">
    <property type="entry name" value="N-terminal domain of ligase-like"/>
    <property type="match status" value="1"/>
</dbReference>